<gene>
    <name evidence="2" type="ORF">QPL79_07850</name>
</gene>
<proteinExistence type="predicted"/>
<evidence type="ECO:0000313" key="3">
    <source>
        <dbReference type="Proteomes" id="UP001529235"/>
    </source>
</evidence>
<reference evidence="2 3" key="1">
    <citation type="submission" date="2023-05" db="EMBL/GenBank/DDBJ databases">
        <title>A new hyperthermophilic archaea 'Ignisphaera cupida' sp. nov. and description of the family 'Ignisphaeraceae' fam. nov.</title>
        <authorList>
            <person name="Podosokorskaya O.A."/>
            <person name="Elcheninov A.G."/>
            <person name="Klukina A."/>
            <person name="Merkel A.Y."/>
        </authorList>
    </citation>
    <scope>NUCLEOTIDE SEQUENCE [LARGE SCALE GENOMIC DNA]</scope>
    <source>
        <strain evidence="2 3">4213-co</strain>
    </source>
</reference>
<dbReference type="EMBL" id="JASNVW010000006">
    <property type="protein sequence ID" value="MDK6029275.1"/>
    <property type="molecule type" value="Genomic_DNA"/>
</dbReference>
<dbReference type="Pfam" id="PF01935">
    <property type="entry name" value="DUF87"/>
    <property type="match status" value="1"/>
</dbReference>
<protein>
    <submittedName>
        <fullName evidence="2">Type IV secretory system conjugative DNA transfer family protein</fullName>
    </submittedName>
</protein>
<dbReference type="Gene3D" id="3.40.50.300">
    <property type="entry name" value="P-loop containing nucleotide triphosphate hydrolases"/>
    <property type="match status" value="2"/>
</dbReference>
<accession>A0ABD4ZAE6</accession>
<dbReference type="PANTHER" id="PTHR30121:SF6">
    <property type="entry name" value="SLR6007 PROTEIN"/>
    <property type="match status" value="1"/>
</dbReference>
<dbReference type="InterPro" id="IPR051162">
    <property type="entry name" value="T4SS_component"/>
</dbReference>
<sequence>MILLDSFAYAMPLLLPPSKTLDIEDTSNGVYIGIDLIFGRKIHWSVTKSPSSHILIVGPSGSGKSVSVSVIVSRLSTKFGAPITVFDIKNEYESYMKLFLGRTFNVWDVTANYIPLCTCGDEVGAKYDAQLFVNTINTIFKMPAYVREQLLDVVTRLCRQCDETILGEAIPSYWLLEDYESLDAVLNVFKVYSTTADVLEMMLNKDIIIDLHKIFLLDKKASATIILYIMKQLLRRSAASFGGGINRIVVLDELWHLTHYAIDEFINVLVRYGRGFGIAIAMATQSIDDLNPYANSIVENCGMFMALSSASQSYWLKLAKYLNLSRKGVENAMKFSGQGTGVLRLYPLEKPLYVYVDPLSI</sequence>
<dbReference type="AlphaFoldDB" id="A0ABD4ZAE6"/>
<dbReference type="InterPro" id="IPR002789">
    <property type="entry name" value="HerA_central"/>
</dbReference>
<dbReference type="CDD" id="cd01127">
    <property type="entry name" value="TrwB_TraG_TraD_VirD4"/>
    <property type="match status" value="1"/>
</dbReference>
<dbReference type="PANTHER" id="PTHR30121">
    <property type="entry name" value="UNCHARACTERIZED PROTEIN YJGR-RELATED"/>
    <property type="match status" value="1"/>
</dbReference>
<evidence type="ECO:0000313" key="2">
    <source>
        <dbReference type="EMBL" id="MDK6029275.1"/>
    </source>
</evidence>
<organism evidence="2 3">
    <name type="scientific">Ignisphaera cupida</name>
    <dbReference type="NCBI Taxonomy" id="3050454"/>
    <lineage>
        <taxon>Archaea</taxon>
        <taxon>Thermoproteota</taxon>
        <taxon>Thermoprotei</taxon>
        <taxon>Desulfurococcales</taxon>
        <taxon>Desulfurococcaceae</taxon>
        <taxon>Ignisphaera</taxon>
    </lineage>
</organism>
<keyword evidence="3" id="KW-1185">Reference proteome</keyword>
<dbReference type="SUPFAM" id="SSF52540">
    <property type="entry name" value="P-loop containing nucleoside triphosphate hydrolases"/>
    <property type="match status" value="1"/>
</dbReference>
<dbReference type="RefSeq" id="WP_285274262.1">
    <property type="nucleotide sequence ID" value="NZ_JASNVW010000006.1"/>
</dbReference>
<dbReference type="Proteomes" id="UP001529235">
    <property type="component" value="Unassembled WGS sequence"/>
</dbReference>
<comment type="caution">
    <text evidence="2">The sequence shown here is derived from an EMBL/GenBank/DDBJ whole genome shotgun (WGS) entry which is preliminary data.</text>
</comment>
<feature type="domain" description="Helicase HerA central" evidence="1">
    <location>
        <begin position="51"/>
        <end position="109"/>
    </location>
</feature>
<dbReference type="InterPro" id="IPR027417">
    <property type="entry name" value="P-loop_NTPase"/>
</dbReference>
<evidence type="ECO:0000259" key="1">
    <source>
        <dbReference type="Pfam" id="PF01935"/>
    </source>
</evidence>
<name>A0ABD4ZAE6_9CREN</name>